<evidence type="ECO:0000256" key="6">
    <source>
        <dbReference type="PROSITE-ProRule" id="PRU00433"/>
    </source>
</evidence>
<reference evidence="9" key="1">
    <citation type="submission" date="2022-03" db="EMBL/GenBank/DDBJ databases">
        <title>Genomic Encyclopedia of Type Strains, Phase III (KMG-III): the genomes of soil and plant-associated and newly described type strains.</title>
        <authorList>
            <person name="Whitman W."/>
        </authorList>
    </citation>
    <scope>NUCLEOTIDE SEQUENCE</scope>
    <source>
        <strain evidence="9">ANL 6-2</strain>
    </source>
</reference>
<evidence type="ECO:0000256" key="3">
    <source>
        <dbReference type="ARBA" id="ARBA00022723"/>
    </source>
</evidence>
<dbReference type="PRINTS" id="PR00605">
    <property type="entry name" value="CYTCHROMECIC"/>
</dbReference>
<dbReference type="InterPro" id="IPR050597">
    <property type="entry name" value="Cytochrome_c_Oxidase_Subunit"/>
</dbReference>
<dbReference type="GO" id="GO:0020037">
    <property type="term" value="F:heme binding"/>
    <property type="evidence" value="ECO:0007669"/>
    <property type="project" value="InterPro"/>
</dbReference>
<dbReference type="Pfam" id="PF00034">
    <property type="entry name" value="Cytochrom_C"/>
    <property type="match status" value="1"/>
</dbReference>
<organism evidence="9 10">
    <name type="scientific">Natronocella acetinitrilica</name>
    <dbReference type="NCBI Taxonomy" id="414046"/>
    <lineage>
        <taxon>Bacteria</taxon>
        <taxon>Pseudomonadati</taxon>
        <taxon>Pseudomonadota</taxon>
        <taxon>Gammaproteobacteria</taxon>
        <taxon>Chromatiales</taxon>
        <taxon>Ectothiorhodospiraceae</taxon>
        <taxon>Natronocella</taxon>
    </lineage>
</organism>
<keyword evidence="4" id="KW-0249">Electron transport</keyword>
<protein>
    <submittedName>
        <fullName evidence="9">Cytochrome c553</fullName>
    </submittedName>
</protein>
<proteinExistence type="predicted"/>
<dbReference type="InterPro" id="IPR008168">
    <property type="entry name" value="Cyt_C_IC"/>
</dbReference>
<evidence type="ECO:0000256" key="7">
    <source>
        <dbReference type="SAM" id="SignalP"/>
    </source>
</evidence>
<dbReference type="AlphaFoldDB" id="A0AAE3G6P8"/>
<keyword evidence="7" id="KW-0732">Signal</keyword>
<accession>A0AAE3G6P8</accession>
<keyword evidence="3 6" id="KW-0479">Metal-binding</keyword>
<comment type="caution">
    <text evidence="9">The sequence shown here is derived from an EMBL/GenBank/DDBJ whole genome shotgun (WGS) entry which is preliminary data.</text>
</comment>
<feature type="chain" id="PRO_5041931707" evidence="7">
    <location>
        <begin position="23"/>
        <end position="105"/>
    </location>
</feature>
<keyword evidence="10" id="KW-1185">Reference proteome</keyword>
<dbReference type="GO" id="GO:0009055">
    <property type="term" value="F:electron transfer activity"/>
    <property type="evidence" value="ECO:0007669"/>
    <property type="project" value="InterPro"/>
</dbReference>
<evidence type="ECO:0000256" key="2">
    <source>
        <dbReference type="ARBA" id="ARBA00022617"/>
    </source>
</evidence>
<dbReference type="GO" id="GO:0005506">
    <property type="term" value="F:iron ion binding"/>
    <property type="evidence" value="ECO:0007669"/>
    <property type="project" value="InterPro"/>
</dbReference>
<evidence type="ECO:0000256" key="1">
    <source>
        <dbReference type="ARBA" id="ARBA00022448"/>
    </source>
</evidence>
<name>A0AAE3G6P8_9GAMM</name>
<dbReference type="PANTHER" id="PTHR33751">
    <property type="entry name" value="CBB3-TYPE CYTOCHROME C OXIDASE SUBUNIT FIXP"/>
    <property type="match status" value="1"/>
</dbReference>
<keyword evidence="2 6" id="KW-0349">Heme</keyword>
<keyword evidence="5 6" id="KW-0408">Iron</keyword>
<feature type="signal peptide" evidence="7">
    <location>
        <begin position="1"/>
        <end position="22"/>
    </location>
</feature>
<dbReference type="RefSeq" id="WP_253482535.1">
    <property type="nucleotide sequence ID" value="NZ_JALJXV010000009.1"/>
</dbReference>
<feature type="domain" description="Cytochrome c" evidence="8">
    <location>
        <begin position="23"/>
        <end position="104"/>
    </location>
</feature>
<dbReference type="PROSITE" id="PS51007">
    <property type="entry name" value="CYTC"/>
    <property type="match status" value="1"/>
</dbReference>
<dbReference type="PANTHER" id="PTHR33751:SF9">
    <property type="entry name" value="CYTOCHROME C4"/>
    <property type="match status" value="1"/>
</dbReference>
<sequence>MKRPVLFLIGAAAALAMAQAQADDIMAGEALYAESCVSCHGGSGRGMASFPSLTGRDADYISKRLMQYRAGERVGPNSALMAPAAAELSDDDIANLAAYISTTFE</sequence>
<dbReference type="SUPFAM" id="SSF46626">
    <property type="entry name" value="Cytochrome c"/>
    <property type="match status" value="1"/>
</dbReference>
<evidence type="ECO:0000259" key="8">
    <source>
        <dbReference type="PROSITE" id="PS51007"/>
    </source>
</evidence>
<dbReference type="InterPro" id="IPR009056">
    <property type="entry name" value="Cyt_c-like_dom"/>
</dbReference>
<keyword evidence="1" id="KW-0813">Transport</keyword>
<dbReference type="EMBL" id="JALJXV010000009">
    <property type="protein sequence ID" value="MCP1676427.1"/>
    <property type="molecule type" value="Genomic_DNA"/>
</dbReference>
<dbReference type="InterPro" id="IPR036909">
    <property type="entry name" value="Cyt_c-like_dom_sf"/>
</dbReference>
<evidence type="ECO:0000313" key="9">
    <source>
        <dbReference type="EMBL" id="MCP1676427.1"/>
    </source>
</evidence>
<evidence type="ECO:0000256" key="4">
    <source>
        <dbReference type="ARBA" id="ARBA00022982"/>
    </source>
</evidence>
<evidence type="ECO:0000313" key="10">
    <source>
        <dbReference type="Proteomes" id="UP001205843"/>
    </source>
</evidence>
<evidence type="ECO:0000256" key="5">
    <source>
        <dbReference type="ARBA" id="ARBA00023004"/>
    </source>
</evidence>
<gene>
    <name evidence="9" type="ORF">J2T57_003588</name>
</gene>
<dbReference type="Gene3D" id="1.10.760.10">
    <property type="entry name" value="Cytochrome c-like domain"/>
    <property type="match status" value="1"/>
</dbReference>
<dbReference type="Proteomes" id="UP001205843">
    <property type="component" value="Unassembled WGS sequence"/>
</dbReference>